<feature type="region of interest" description="Disordered" evidence="1">
    <location>
        <begin position="130"/>
        <end position="153"/>
    </location>
</feature>
<feature type="region of interest" description="Disordered" evidence="1">
    <location>
        <begin position="846"/>
        <end position="891"/>
    </location>
</feature>
<organism evidence="2 3">
    <name type="scientific">Besnoitia besnoiti</name>
    <name type="common">Apicomplexan protozoan</name>
    <dbReference type="NCBI Taxonomy" id="94643"/>
    <lineage>
        <taxon>Eukaryota</taxon>
        <taxon>Sar</taxon>
        <taxon>Alveolata</taxon>
        <taxon>Apicomplexa</taxon>
        <taxon>Conoidasida</taxon>
        <taxon>Coccidia</taxon>
        <taxon>Eucoccidiorida</taxon>
        <taxon>Eimeriorina</taxon>
        <taxon>Sarcocystidae</taxon>
        <taxon>Besnoitia</taxon>
    </lineage>
</organism>
<evidence type="ECO:0000256" key="1">
    <source>
        <dbReference type="SAM" id="MobiDB-lite"/>
    </source>
</evidence>
<sequence length="891" mass="95378">MGCTQSTPGQACSCLPSSPVTRKAACATGPSLSLRQRVAAGGFSCIRNSHQSALEDGDGAAIQIIGKPREEGNSESVSEEGAHATTAPAAALGVAAQEVENSPAGARRSLRQSLSLKLNSRKLSFRSFLRSSGSGDSVPSSQDAASPPDTKVACDTLSSETAAQANCKNTSLSAADASAFFKAFNGVSRNALTTKNEEAIQFGNDGVASDDEPSTEEMRAVWCVMKASGADNAAQKIEWLHRLEWLLVKLNPMESNHPTRRALLEARVLELCLGCLRENHDDAGMCVSALAILVHMSLNDETSNKLASSNGLEDISLLLKKYYSRCQEHARGKCQGTASKATNETTSSDKSNADQVIPGDCGSMEDNSAARLTETSGPETPLEGSEQNGSERRAPEEDVEMAKSVAQQGDEAELLAVELVTLVWRLIFATSLDGDEYAQKWVKAGAAEPAIDSVASDLDVFCSDTYVCWVFGALRFLPLDNAELCEDFVQRRKLFEWTLKKMEMHHEEALVLENGFAVLANYQRNQPVHAEILSKLPRVWNKCLSWLKTDSMIRVPDVVYQGLYTVGLACSYCPSACISLREAEGMEFADKVVALYGASVNGEGQKETSPGNENAWSSNDKHVNVLQFAEGLRRLLLPAAISPTGLTAICQEPIQEADEEESDGDKEGVMAIPPETTIPCQHTQEESDLRSSAPEITAKTTPSLPSQVPEKHNESPGERDHTGDELTREPDSDGAQPTGSNDMTPLPVFRLSSRSVTPEMDTTLEEKRTPELPSPSASDINEVCSEGTSAVVSPDREQSLPQTDTCSIEPVVPKEAAPAVSVEQLQNAGEDRMLKEPDTASCAVEARPASCATAPSEAETEGGAGSPEPSCTSPDLAADRLEPEPHATEAI</sequence>
<feature type="region of interest" description="Disordered" evidence="1">
    <location>
        <begin position="656"/>
        <end position="805"/>
    </location>
</feature>
<feature type="compositionally biased region" description="Basic and acidic residues" evidence="1">
    <location>
        <begin position="709"/>
        <end position="731"/>
    </location>
</feature>
<accession>A0A2A9MJJ0</accession>
<feature type="compositionally biased region" description="Polar residues" evidence="1">
    <location>
        <begin position="336"/>
        <end position="354"/>
    </location>
</feature>
<dbReference type="InterPro" id="IPR016024">
    <property type="entry name" value="ARM-type_fold"/>
</dbReference>
<evidence type="ECO:0000313" key="3">
    <source>
        <dbReference type="Proteomes" id="UP000224006"/>
    </source>
</evidence>
<dbReference type="KEGG" id="bbes:BESB_046130"/>
<feature type="compositionally biased region" description="Low complexity" evidence="1">
    <location>
        <begin position="130"/>
        <end position="141"/>
    </location>
</feature>
<name>A0A2A9MJJ0_BESBE</name>
<gene>
    <name evidence="2" type="ORF">BESB_046130</name>
</gene>
<proteinExistence type="predicted"/>
<dbReference type="RefSeq" id="XP_029220430.1">
    <property type="nucleotide sequence ID" value="XM_029363064.1"/>
</dbReference>
<protein>
    <submittedName>
        <fullName evidence="2">Uncharacterized protein</fullName>
    </submittedName>
</protein>
<dbReference type="AlphaFoldDB" id="A0A2A9MJJ0"/>
<feature type="compositionally biased region" description="Basic and acidic residues" evidence="1">
    <location>
        <begin position="877"/>
        <end position="891"/>
    </location>
</feature>
<dbReference type="EMBL" id="NWUJ01000003">
    <property type="protein sequence ID" value="PFH36421.1"/>
    <property type="molecule type" value="Genomic_DNA"/>
</dbReference>
<comment type="caution">
    <text evidence="2">The sequence shown here is derived from an EMBL/GenBank/DDBJ whole genome shotgun (WGS) entry which is preliminary data.</text>
</comment>
<dbReference type="OrthoDB" id="330151at2759"/>
<reference evidence="2 3" key="1">
    <citation type="submission" date="2017-09" db="EMBL/GenBank/DDBJ databases">
        <title>Genome sequencing of Besnoitia besnoiti strain Bb-Ger1.</title>
        <authorList>
            <person name="Schares G."/>
            <person name="Venepally P."/>
            <person name="Lorenzi H.A."/>
        </authorList>
    </citation>
    <scope>NUCLEOTIDE SEQUENCE [LARGE SCALE GENOMIC DNA]</scope>
    <source>
        <strain evidence="2 3">Bb-Ger1</strain>
    </source>
</reference>
<dbReference type="SUPFAM" id="SSF48371">
    <property type="entry name" value="ARM repeat"/>
    <property type="match status" value="1"/>
</dbReference>
<dbReference type="Proteomes" id="UP000224006">
    <property type="component" value="Chromosome III"/>
</dbReference>
<feature type="region of interest" description="Disordered" evidence="1">
    <location>
        <begin position="333"/>
        <end position="400"/>
    </location>
</feature>
<evidence type="ECO:0000313" key="2">
    <source>
        <dbReference type="EMBL" id="PFH36421.1"/>
    </source>
</evidence>
<dbReference type="GeneID" id="40309543"/>
<dbReference type="VEuPathDB" id="ToxoDB:BESB_046130"/>
<keyword evidence="3" id="KW-1185">Reference proteome</keyword>